<evidence type="ECO:0000256" key="1">
    <source>
        <dbReference type="SAM" id="Phobius"/>
    </source>
</evidence>
<protein>
    <submittedName>
        <fullName evidence="2">Uncharacterized protein</fullName>
    </submittedName>
</protein>
<feature type="transmembrane region" description="Helical" evidence="1">
    <location>
        <begin position="42"/>
        <end position="60"/>
    </location>
</feature>
<sequence length="193" mass="22237">MNRNRIIKVILGVLMVLLVVWFCVLSYQDGYARDYGIYRSRTLLLMAVVLLLCCVVLFFYGSFFCKKGIGKVQICNFVFLILAVASLGLWGNSAATKDEDAEVKAVLKDYIKEEMDGKVLFLNLTEVPRSFYQNPSADAPYYDAQDYDWRYYNVSFYYEDQQDKEASGDYHWNAYMVKEDAEAAWKVVSLGES</sequence>
<name>A0A401LE53_9FIRM</name>
<proteinExistence type="predicted"/>
<comment type="caution">
    <text evidence="2">The sequence shown here is derived from an EMBL/GenBank/DDBJ whole genome shotgun (WGS) entry which is preliminary data.</text>
</comment>
<reference evidence="2 3" key="1">
    <citation type="submission" date="2018-10" db="EMBL/GenBank/DDBJ databases">
        <title>Draft Genome Sequence of Anaerotignum sp. KCTC 15736.</title>
        <authorList>
            <person name="Choi S.H."/>
            <person name="Kim J.S."/>
            <person name="Kang S.W."/>
            <person name="Lee J.S."/>
            <person name="Park S.H."/>
        </authorList>
    </citation>
    <scope>NUCLEOTIDE SEQUENCE [LARGE SCALE GENOMIC DNA]</scope>
    <source>
        <strain evidence="2 3">KCTC 15736</strain>
    </source>
</reference>
<dbReference type="Proteomes" id="UP000287361">
    <property type="component" value="Unassembled WGS sequence"/>
</dbReference>
<keyword evidence="1" id="KW-0472">Membrane</keyword>
<accession>A0A401LE53</accession>
<dbReference type="AlphaFoldDB" id="A0A401LE53"/>
<keyword evidence="1" id="KW-0812">Transmembrane</keyword>
<organism evidence="2 3">
    <name type="scientific">Anaerotignum faecicola</name>
    <dbReference type="NCBI Taxonomy" id="2358141"/>
    <lineage>
        <taxon>Bacteria</taxon>
        <taxon>Bacillati</taxon>
        <taxon>Bacillota</taxon>
        <taxon>Clostridia</taxon>
        <taxon>Lachnospirales</taxon>
        <taxon>Anaerotignaceae</taxon>
        <taxon>Anaerotignum</taxon>
    </lineage>
</organism>
<evidence type="ECO:0000313" key="3">
    <source>
        <dbReference type="Proteomes" id="UP000287361"/>
    </source>
</evidence>
<gene>
    <name evidence="2" type="ORF">KGMB03357_13850</name>
</gene>
<keyword evidence="3" id="KW-1185">Reference proteome</keyword>
<dbReference type="EMBL" id="BHVZ01000002">
    <property type="protein sequence ID" value="GCB29724.1"/>
    <property type="molecule type" value="Genomic_DNA"/>
</dbReference>
<feature type="transmembrane region" description="Helical" evidence="1">
    <location>
        <begin position="72"/>
        <end position="91"/>
    </location>
</feature>
<evidence type="ECO:0000313" key="2">
    <source>
        <dbReference type="EMBL" id="GCB29724.1"/>
    </source>
</evidence>
<keyword evidence="1" id="KW-1133">Transmembrane helix</keyword>
<feature type="transmembrane region" description="Helical" evidence="1">
    <location>
        <begin position="7"/>
        <end position="27"/>
    </location>
</feature>